<evidence type="ECO:0000313" key="8">
    <source>
        <dbReference type="EMBL" id="GGI18209.1"/>
    </source>
</evidence>
<dbReference type="InterPro" id="IPR029044">
    <property type="entry name" value="Nucleotide-diphossugar_trans"/>
</dbReference>
<keyword evidence="4 7" id="KW-0808">Transferase</keyword>
<dbReference type="InterPro" id="IPR034683">
    <property type="entry name" value="IspD/TarI"/>
</dbReference>
<feature type="site" description="Positions MEP for the nucleophilic attack" evidence="7">
    <location>
        <position position="209"/>
    </location>
</feature>
<comment type="similarity">
    <text evidence="3 7">Belongs to the IspD/TarI cytidylyltransferase family. IspD subfamily.</text>
</comment>
<evidence type="ECO:0000256" key="4">
    <source>
        <dbReference type="ARBA" id="ARBA00022679"/>
    </source>
</evidence>
<comment type="caution">
    <text evidence="8">The sequence shown here is derived from an EMBL/GenBank/DDBJ whole genome shotgun (WGS) entry which is preliminary data.</text>
</comment>
<evidence type="ECO:0000256" key="2">
    <source>
        <dbReference type="ARBA" id="ARBA00004787"/>
    </source>
</evidence>
<evidence type="ECO:0000256" key="1">
    <source>
        <dbReference type="ARBA" id="ARBA00001282"/>
    </source>
</evidence>
<sequence length="228" mass="25696">MQYKVIIPAAGSGSRMGAGFNKLFLKIKNSPIIELTIKIFGEDQRCNEIILPIKEAEKHLFETLNLPNSIKQKITYVQGGSERQESVYNGLLSIKDAADYVLVHDGARPFVSKDVIERILERLNDHQAVICAVPMKDTIKKVIDDQVVETIDRSTLWGVQTPQAFTYECLVQAHQKAIQNGFLGTDDASLVEWNGQVVSVVNGDYNNIKVTTKEDLFFAETIYEQYRD</sequence>
<evidence type="ECO:0000256" key="3">
    <source>
        <dbReference type="ARBA" id="ARBA00009789"/>
    </source>
</evidence>
<reference evidence="9" key="1">
    <citation type="journal article" date="2019" name="Int. J. Syst. Evol. Microbiol.">
        <title>The Global Catalogue of Microorganisms (GCM) 10K type strain sequencing project: providing services to taxonomists for standard genome sequencing and annotation.</title>
        <authorList>
            <consortium name="The Broad Institute Genomics Platform"/>
            <consortium name="The Broad Institute Genome Sequencing Center for Infectious Disease"/>
            <person name="Wu L."/>
            <person name="Ma J."/>
        </authorList>
    </citation>
    <scope>NUCLEOTIDE SEQUENCE [LARGE SCALE GENOMIC DNA]</scope>
    <source>
        <strain evidence="9">CGMCC 1.14993</strain>
    </source>
</reference>
<feature type="site" description="Transition state stabilizer" evidence="7">
    <location>
        <position position="15"/>
    </location>
</feature>
<dbReference type="PROSITE" id="PS01295">
    <property type="entry name" value="ISPD"/>
    <property type="match status" value="1"/>
</dbReference>
<dbReference type="GO" id="GO:0019288">
    <property type="term" value="P:isopentenyl diphosphate biosynthetic process, methylerythritol 4-phosphate pathway"/>
    <property type="evidence" value="ECO:0007669"/>
    <property type="project" value="UniProtKB-UniRule"/>
</dbReference>
<dbReference type="AlphaFoldDB" id="A0A8J3AR77"/>
<dbReference type="InterPro" id="IPR050088">
    <property type="entry name" value="IspD/TarI_cytidylyltransf_bact"/>
</dbReference>
<dbReference type="PANTHER" id="PTHR32125:SF4">
    <property type="entry name" value="2-C-METHYL-D-ERYTHRITOL 4-PHOSPHATE CYTIDYLYLTRANSFERASE, CHLOROPLASTIC"/>
    <property type="match status" value="1"/>
</dbReference>
<dbReference type="OrthoDB" id="9806837at2"/>
<dbReference type="InterPro" id="IPR018294">
    <property type="entry name" value="ISPD_synthase_CS"/>
</dbReference>
<dbReference type="Gene3D" id="3.90.550.10">
    <property type="entry name" value="Spore Coat Polysaccharide Biosynthesis Protein SpsA, Chain A"/>
    <property type="match status" value="1"/>
</dbReference>
<dbReference type="FunFam" id="3.90.550.10:FF:000003">
    <property type="entry name" value="2-C-methyl-D-erythritol 4-phosphate cytidylyltransferase"/>
    <property type="match status" value="1"/>
</dbReference>
<dbReference type="SUPFAM" id="SSF53448">
    <property type="entry name" value="Nucleotide-diphospho-sugar transferases"/>
    <property type="match status" value="1"/>
</dbReference>
<dbReference type="UniPathway" id="UPA00056">
    <property type="reaction ID" value="UER00093"/>
</dbReference>
<comment type="pathway">
    <text evidence="2 7">Isoprenoid biosynthesis; isopentenyl diphosphate biosynthesis via DXP pathway; isopentenyl diphosphate from 1-deoxy-D-xylulose 5-phosphate: step 2/6.</text>
</comment>
<keyword evidence="9" id="KW-1185">Reference proteome</keyword>
<evidence type="ECO:0000313" key="9">
    <source>
        <dbReference type="Proteomes" id="UP000626244"/>
    </source>
</evidence>
<dbReference type="PANTHER" id="PTHR32125">
    <property type="entry name" value="2-C-METHYL-D-ERYTHRITOL 4-PHOSPHATE CYTIDYLYLTRANSFERASE, CHLOROPLASTIC"/>
    <property type="match status" value="1"/>
</dbReference>
<evidence type="ECO:0000256" key="6">
    <source>
        <dbReference type="ARBA" id="ARBA00023229"/>
    </source>
</evidence>
<dbReference type="Proteomes" id="UP000626244">
    <property type="component" value="Unassembled WGS sequence"/>
</dbReference>
<dbReference type="Pfam" id="PF01128">
    <property type="entry name" value="IspD"/>
    <property type="match status" value="1"/>
</dbReference>
<gene>
    <name evidence="7 8" type="primary">ispD</name>
    <name evidence="8" type="ORF">GCM10007380_41780</name>
</gene>
<evidence type="ECO:0000256" key="7">
    <source>
        <dbReference type="HAMAP-Rule" id="MF_00108"/>
    </source>
</evidence>
<keyword evidence="6 7" id="KW-0414">Isoprene biosynthesis</keyword>
<comment type="catalytic activity">
    <reaction evidence="1 7">
        <text>2-C-methyl-D-erythritol 4-phosphate + CTP + H(+) = 4-CDP-2-C-methyl-D-erythritol + diphosphate</text>
        <dbReference type="Rhea" id="RHEA:13429"/>
        <dbReference type="ChEBI" id="CHEBI:15378"/>
        <dbReference type="ChEBI" id="CHEBI:33019"/>
        <dbReference type="ChEBI" id="CHEBI:37563"/>
        <dbReference type="ChEBI" id="CHEBI:57823"/>
        <dbReference type="ChEBI" id="CHEBI:58262"/>
        <dbReference type="EC" id="2.7.7.60"/>
    </reaction>
</comment>
<feature type="site" description="Positions MEP for the nucleophilic attack" evidence="7">
    <location>
        <position position="153"/>
    </location>
</feature>
<comment type="function">
    <text evidence="7">Catalyzes the formation of 4-diphosphocytidyl-2-C-methyl-D-erythritol from CTP and 2-C-methyl-D-erythritol 4-phosphate (MEP).</text>
</comment>
<keyword evidence="5 7" id="KW-0548">Nucleotidyltransferase</keyword>
<organism evidence="8 9">
    <name type="scientific">Gottfriedia solisilvae</name>
    <dbReference type="NCBI Taxonomy" id="1516104"/>
    <lineage>
        <taxon>Bacteria</taxon>
        <taxon>Bacillati</taxon>
        <taxon>Bacillota</taxon>
        <taxon>Bacilli</taxon>
        <taxon>Bacillales</taxon>
        <taxon>Bacillaceae</taxon>
        <taxon>Gottfriedia</taxon>
    </lineage>
</organism>
<dbReference type="EMBL" id="BMHB01000005">
    <property type="protein sequence ID" value="GGI18209.1"/>
    <property type="molecule type" value="Genomic_DNA"/>
</dbReference>
<dbReference type="NCBIfam" id="TIGR00453">
    <property type="entry name" value="ispD"/>
    <property type="match status" value="1"/>
</dbReference>
<proteinExistence type="inferred from homology"/>
<dbReference type="CDD" id="cd02516">
    <property type="entry name" value="CDP-ME_synthetase"/>
    <property type="match status" value="1"/>
</dbReference>
<dbReference type="GO" id="GO:0050518">
    <property type="term" value="F:2-C-methyl-D-erythritol 4-phosphate cytidylyltransferase activity"/>
    <property type="evidence" value="ECO:0007669"/>
    <property type="project" value="UniProtKB-UniRule"/>
</dbReference>
<evidence type="ECO:0000256" key="5">
    <source>
        <dbReference type="ARBA" id="ARBA00022695"/>
    </source>
</evidence>
<dbReference type="EC" id="2.7.7.60" evidence="7"/>
<dbReference type="InterPro" id="IPR001228">
    <property type="entry name" value="IspD"/>
</dbReference>
<feature type="site" description="Transition state stabilizer" evidence="7">
    <location>
        <position position="22"/>
    </location>
</feature>
<accession>A0A8J3AR77</accession>
<protein>
    <recommendedName>
        <fullName evidence="7">2-C-methyl-D-erythritol 4-phosphate cytidylyltransferase</fullName>
        <ecNumber evidence="7">2.7.7.60</ecNumber>
    </recommendedName>
    <alternativeName>
        <fullName evidence="7">4-diphosphocytidyl-2C-methyl-D-erythritol synthase</fullName>
    </alternativeName>
    <alternativeName>
        <fullName evidence="7">MEP cytidylyltransferase</fullName>
        <shortName evidence="7">MCT</shortName>
    </alternativeName>
</protein>
<dbReference type="HAMAP" id="MF_00108">
    <property type="entry name" value="IspD"/>
    <property type="match status" value="1"/>
</dbReference>
<dbReference type="RefSeq" id="WP_088003734.1">
    <property type="nucleotide sequence ID" value="NZ_BMHB01000005.1"/>
</dbReference>
<name>A0A8J3AR77_9BACI</name>